<evidence type="ECO:0000256" key="1">
    <source>
        <dbReference type="SAM" id="MobiDB-lite"/>
    </source>
</evidence>
<keyword evidence="2" id="KW-1133">Transmembrane helix</keyword>
<sequence>MKPDRASAEDLYQSSGSIDPEAQSHAVAVLWAVYGESQQSSPAKRAKRATRSTSSLLPSPPRFATPNFDDITYKSARGSPTLRTIDRMQTSSRLAYTRALRRVTLGTSVFMTAMSLVFVPLVGILVSLLFSNLVSLPLYFLGPLFSGIGVLEAAAELILWYRWRLEGAERGRVAALVLACGQVVGGGVYTVVMPVLLFGVYLISASGDTV</sequence>
<name>A0A8J6ARF2_9EUKA</name>
<proteinExistence type="predicted"/>
<evidence type="ECO:0000256" key="2">
    <source>
        <dbReference type="SAM" id="Phobius"/>
    </source>
</evidence>
<evidence type="ECO:0000313" key="4">
    <source>
        <dbReference type="Proteomes" id="UP000717585"/>
    </source>
</evidence>
<evidence type="ECO:0000313" key="3">
    <source>
        <dbReference type="EMBL" id="KAG9392386.1"/>
    </source>
</evidence>
<gene>
    <name evidence="3" type="ORF">J8273_5376</name>
</gene>
<reference evidence="3" key="1">
    <citation type="submission" date="2021-05" db="EMBL/GenBank/DDBJ databases">
        <title>A free-living protist that lacks canonical eukaryotic 1 DNA replication and segregation systems.</title>
        <authorList>
            <person name="Salas-Leiva D.E."/>
            <person name="Tromer E.C."/>
            <person name="Curtis B.A."/>
            <person name="Jerlstrom-Hultqvist J."/>
            <person name="Kolisko M."/>
            <person name="Yi Z."/>
            <person name="Salas-Leiva J.S."/>
            <person name="Gallot-Lavallee L."/>
            <person name="Kops G.J.P.L."/>
            <person name="Archibald J.M."/>
            <person name="Simpson A.G.B."/>
            <person name="Roger A.J."/>
        </authorList>
    </citation>
    <scope>NUCLEOTIDE SEQUENCE</scope>
    <source>
        <strain evidence="3">BICM</strain>
    </source>
</reference>
<protein>
    <submittedName>
        <fullName evidence="3">Uncharacterized protein</fullName>
    </submittedName>
</protein>
<feature type="transmembrane region" description="Helical" evidence="2">
    <location>
        <begin position="173"/>
        <end position="203"/>
    </location>
</feature>
<dbReference type="EMBL" id="JAHDYR010000038">
    <property type="protein sequence ID" value="KAG9392386.1"/>
    <property type="molecule type" value="Genomic_DNA"/>
</dbReference>
<keyword evidence="4" id="KW-1185">Reference proteome</keyword>
<dbReference type="Proteomes" id="UP000717585">
    <property type="component" value="Unassembled WGS sequence"/>
</dbReference>
<feature type="region of interest" description="Disordered" evidence="1">
    <location>
        <begin position="1"/>
        <end position="21"/>
    </location>
</feature>
<feature type="region of interest" description="Disordered" evidence="1">
    <location>
        <begin position="37"/>
        <end position="59"/>
    </location>
</feature>
<dbReference type="AlphaFoldDB" id="A0A8J6ARF2"/>
<keyword evidence="2" id="KW-0812">Transmembrane</keyword>
<comment type="caution">
    <text evidence="3">The sequence shown here is derived from an EMBL/GenBank/DDBJ whole genome shotgun (WGS) entry which is preliminary data.</text>
</comment>
<organism evidence="3 4">
    <name type="scientific">Carpediemonas membranifera</name>
    <dbReference type="NCBI Taxonomy" id="201153"/>
    <lineage>
        <taxon>Eukaryota</taxon>
        <taxon>Metamonada</taxon>
        <taxon>Carpediemonas-like organisms</taxon>
        <taxon>Carpediemonas</taxon>
    </lineage>
</organism>
<feature type="transmembrane region" description="Helical" evidence="2">
    <location>
        <begin position="103"/>
        <end position="130"/>
    </location>
</feature>
<keyword evidence="2" id="KW-0472">Membrane</keyword>
<feature type="transmembrane region" description="Helical" evidence="2">
    <location>
        <begin position="136"/>
        <end position="161"/>
    </location>
</feature>
<accession>A0A8J6ARF2</accession>